<keyword evidence="3" id="KW-1185">Reference proteome</keyword>
<dbReference type="InterPro" id="IPR025965">
    <property type="entry name" value="FlgD/Vpr_Ig-like"/>
</dbReference>
<reference evidence="2 3" key="1">
    <citation type="submission" date="2024-09" db="EMBL/GenBank/DDBJ databases">
        <authorList>
            <person name="D'Angelo T."/>
        </authorList>
    </citation>
    <scope>NUCLEOTIDE SEQUENCE [LARGE SCALE GENOMIC DNA]</scope>
    <source>
        <strain evidence="2">SAG AM-320-E07</strain>
    </source>
</reference>
<evidence type="ECO:0000313" key="2">
    <source>
        <dbReference type="EMBL" id="MFC1572848.1"/>
    </source>
</evidence>
<dbReference type="Gene3D" id="2.160.20.10">
    <property type="entry name" value="Single-stranded right-handed beta-helix, Pectin lyase-like"/>
    <property type="match status" value="1"/>
</dbReference>
<sequence>MHRWVVVIFLGLIVPFLASATTYLINPDGTGDFPTIQAAVDAASDGDVIELADGVFIGEGNRGVNWEGTDIALRAELGDPTSCIIDCQNIDRGFAVRLTPSSASIQGITIRNGWVHLDKGGGISLQDGSLSIHNCMFIDNNGSYEGGGIYYRNASLTIDGTIFVGNFADLGAAIGQGPSTSGVINNCTIVANSSPNAVLLSNYVNNTIIAFNGGPPVACNAPPIQFNCTNIYENAGGDWLPCIADQHGIEGNISEDPLFCDPGAGDLNLQEGSPCAPFSTPNEECDLIGALPVGCSGESECWPYPLSYANFEGFSQSSGWYPLTLGLYAWGGESITISEYVDGCWRIPEQVVSLPEYGCDEVTIYVEYDPSSESDCDLLANLELVAWQGPLVVARARHRVVADHGTLDQDDLGIPDWAGYGDLEGLLREYAPIIRLNEGEKYPPIRVEVSLHGASLQTDQAPYGPPFPPEFNEPDISVEDLAQYSWSFFSLDLPCSEWDPDGCYDAYVIAENSVTDPHVVYATAIRDIGPLFDLPEDDYIVVQYYFNYYFNDNETELCDWPYTEIRQVHEGDWEHISIAFDLSLNPIAAAFPAHGAADVVPWANIEKLSGTEHPVVYVSRGGHANYSSSGWHCLSGWNTKEYHLGNGDHYHPEGVAGGDHHYSLEQLPRWADLSEEGEQYRWLEFSGYWGTGEVYKLDRNSRSLILPSPVYYGPAFRHSWTDPIGEEFTNVEFCVGSPVDIVVRDSWGREAGPDTTTIPRARYEVSSVDSAGTEFYRNARVTIPYPLAGEYQIEVIPLEDALPSDTYSLWAIRSRIGVRTDTVVIAEDQPISEIPPMGYDVVPDIPHVGQSQISPDSWDMGWAMNDSVGIEWHLHSPDEAFSLESLLWDSLRLNDTVAPISVAPETTGVGTGLRVILPRGPSVHSIAGAEPNTTRQVLLEGVFDDSLRLEARAQVQLVSTASEMDQEPRARGSFEIRVAPKSASAAVSELMLTLPRAGHVRVDVHDVGGRAVKTLADREYEAGTHRLTWDGRSSTGTPLPSGLYFVCGRWHGDTRRTTMLLLK</sequence>
<name>A0ABV6YKK8_UNCEI</name>
<organism evidence="2 3">
    <name type="scientific">Eiseniibacteriota bacterium</name>
    <dbReference type="NCBI Taxonomy" id="2212470"/>
    <lineage>
        <taxon>Bacteria</taxon>
        <taxon>Candidatus Eiseniibacteriota</taxon>
    </lineage>
</organism>
<dbReference type="Gene3D" id="2.60.40.4070">
    <property type="match status" value="1"/>
</dbReference>
<accession>A0ABV6YKK8</accession>
<dbReference type="SUPFAM" id="SSF51126">
    <property type="entry name" value="Pectin lyase-like"/>
    <property type="match status" value="1"/>
</dbReference>
<dbReference type="InterPro" id="IPR011050">
    <property type="entry name" value="Pectin_lyase_fold/virulence"/>
</dbReference>
<evidence type="ECO:0000259" key="1">
    <source>
        <dbReference type="Pfam" id="PF13860"/>
    </source>
</evidence>
<comment type="caution">
    <text evidence="2">The sequence shown here is derived from an EMBL/GenBank/DDBJ whole genome shotgun (WGS) entry which is preliminary data.</text>
</comment>
<dbReference type="Proteomes" id="UP001593833">
    <property type="component" value="Unassembled WGS sequence"/>
</dbReference>
<dbReference type="EMBL" id="JBHPKH010000044">
    <property type="protein sequence ID" value="MFC1572848.1"/>
    <property type="molecule type" value="Genomic_DNA"/>
</dbReference>
<dbReference type="Pfam" id="PF06101">
    <property type="entry name" value="Vps62"/>
    <property type="match status" value="1"/>
</dbReference>
<feature type="domain" description="FlgD/Vpr Ig-like" evidence="1">
    <location>
        <begin position="991"/>
        <end position="1044"/>
    </location>
</feature>
<evidence type="ECO:0000313" key="3">
    <source>
        <dbReference type="Proteomes" id="UP001593833"/>
    </source>
</evidence>
<dbReference type="InterPro" id="IPR012334">
    <property type="entry name" value="Pectin_lyas_fold"/>
</dbReference>
<dbReference type="PANTHER" id="PTHR48174">
    <property type="entry name" value="DUF946 FAMILY PROTEIN"/>
    <property type="match status" value="1"/>
</dbReference>
<dbReference type="Pfam" id="PF13860">
    <property type="entry name" value="FlgD_ig"/>
    <property type="match status" value="1"/>
</dbReference>
<gene>
    <name evidence="2" type="ORF">ACFL6M_04535</name>
</gene>
<proteinExistence type="predicted"/>
<dbReference type="InterPro" id="IPR009291">
    <property type="entry name" value="Vps62"/>
</dbReference>
<dbReference type="PANTHER" id="PTHR48174:SF5">
    <property type="entry name" value="VACUOLAR PROTEIN SORTING-ASSOCIATED PROTEIN 62"/>
    <property type="match status" value="1"/>
</dbReference>
<protein>
    <submittedName>
        <fullName evidence="2">FlgD immunoglobulin-like domain containing protein</fullName>
    </submittedName>
</protein>